<protein>
    <recommendedName>
        <fullName evidence="5">Transposase MuDR plant domain-containing protein</fullName>
    </recommendedName>
</protein>
<comment type="caution">
    <text evidence="3">The sequence shown here is derived from an EMBL/GenBank/DDBJ whole genome shotgun (WGS) entry which is preliminary data.</text>
</comment>
<dbReference type="InterPro" id="IPR018289">
    <property type="entry name" value="MULE_transposase_dom"/>
</dbReference>
<dbReference type="Proteomes" id="UP001630127">
    <property type="component" value="Unassembled WGS sequence"/>
</dbReference>
<reference evidence="3 4" key="1">
    <citation type="submission" date="2024-11" db="EMBL/GenBank/DDBJ databases">
        <title>A near-complete genome assembly of Cinchona calisaya.</title>
        <authorList>
            <person name="Lian D.C."/>
            <person name="Zhao X.W."/>
            <person name="Wei L."/>
        </authorList>
    </citation>
    <scope>NUCLEOTIDE SEQUENCE [LARGE SCALE GENOMIC DNA]</scope>
    <source>
        <tissue evidence="3">Nenye</tissue>
    </source>
</reference>
<accession>A0ABD3AEY0</accession>
<dbReference type="InterPro" id="IPR004332">
    <property type="entry name" value="Transposase_MuDR"/>
</dbReference>
<feature type="domain" description="Transposase MuDR plant" evidence="1">
    <location>
        <begin position="29"/>
        <end position="92"/>
    </location>
</feature>
<evidence type="ECO:0000259" key="2">
    <source>
        <dbReference type="Pfam" id="PF10551"/>
    </source>
</evidence>
<dbReference type="EMBL" id="JBJUIK010000004">
    <property type="protein sequence ID" value="KAL3529703.1"/>
    <property type="molecule type" value="Genomic_DNA"/>
</dbReference>
<proteinExistence type="predicted"/>
<dbReference type="Pfam" id="PF03108">
    <property type="entry name" value="DBD_Tnp_Mut"/>
    <property type="match status" value="1"/>
</dbReference>
<dbReference type="PANTHER" id="PTHR31973">
    <property type="entry name" value="POLYPROTEIN, PUTATIVE-RELATED"/>
    <property type="match status" value="1"/>
</dbReference>
<keyword evidence="4" id="KW-1185">Reference proteome</keyword>
<evidence type="ECO:0000313" key="3">
    <source>
        <dbReference type="EMBL" id="KAL3529703.1"/>
    </source>
</evidence>
<feature type="domain" description="MULE transposase" evidence="2">
    <location>
        <begin position="189"/>
        <end position="258"/>
    </location>
</feature>
<evidence type="ECO:0000313" key="4">
    <source>
        <dbReference type="Proteomes" id="UP001630127"/>
    </source>
</evidence>
<dbReference type="PANTHER" id="PTHR31973:SF187">
    <property type="entry name" value="MUTATOR TRANSPOSASE MUDRA PROTEIN"/>
    <property type="match status" value="1"/>
</dbReference>
<name>A0ABD3AEY0_9GENT</name>
<evidence type="ECO:0000259" key="1">
    <source>
        <dbReference type="Pfam" id="PF03108"/>
    </source>
</evidence>
<evidence type="ECO:0008006" key="5">
    <source>
        <dbReference type="Google" id="ProtNLM"/>
    </source>
</evidence>
<dbReference type="AlphaFoldDB" id="A0ABD3AEY0"/>
<gene>
    <name evidence="3" type="ORF">ACH5RR_009025</name>
</gene>
<organism evidence="3 4">
    <name type="scientific">Cinchona calisaya</name>
    <dbReference type="NCBI Taxonomy" id="153742"/>
    <lineage>
        <taxon>Eukaryota</taxon>
        <taxon>Viridiplantae</taxon>
        <taxon>Streptophyta</taxon>
        <taxon>Embryophyta</taxon>
        <taxon>Tracheophyta</taxon>
        <taxon>Spermatophyta</taxon>
        <taxon>Magnoliopsida</taxon>
        <taxon>eudicotyledons</taxon>
        <taxon>Gunneridae</taxon>
        <taxon>Pentapetalae</taxon>
        <taxon>asterids</taxon>
        <taxon>lamiids</taxon>
        <taxon>Gentianales</taxon>
        <taxon>Rubiaceae</taxon>
        <taxon>Cinchonoideae</taxon>
        <taxon>Cinchoneae</taxon>
        <taxon>Cinchona</taxon>
    </lineage>
</organism>
<sequence length="427" mass="49465">MNSPSNSDCEGGLTKFPVFDEKRDMDNPKLKLGMIFKDVKVFRAALRENSIKEGYEFRFVKNDGNRVTVVCDDECPFRIHASKMQGSNKFQIKTMKKHIVHPRRYRMNAVTSTWAANKHMDRLIDDPKMKVKAIRRSVRREFGVFISNDQAYKTKWKALEQIEGNHQLHYKRIGNYCEILRANTDCRPVIGLDACHLKGPYGGQLMHVVSRDGNNQMYPIAMAIVEAECKDSWMWFLKLMTEVIERPEDMEWVFISDWQKIPPNTWARSYFSCMANCDMISNNISESFNQYIKESKDKPITTMMELIRRQLMKIYQEKKELLGTFTGGACPRIMKQIEEMKFHARNFEPTLAGEGIFEVMRGVRKTCNCRISNLYDSLVPKTIVEVLGYLFRATRTEQNVLQSVRPGHPVEATESLIVLHGQASEVA</sequence>
<dbReference type="Pfam" id="PF10551">
    <property type="entry name" value="MULE"/>
    <property type="match status" value="1"/>
</dbReference>